<comment type="caution">
    <text evidence="1">The sequence shown here is derived from an EMBL/GenBank/DDBJ whole genome shotgun (WGS) entry which is preliminary data.</text>
</comment>
<organism evidence="1 2">
    <name type="scientific">Flavobacterium frigidimaris</name>
    <dbReference type="NCBI Taxonomy" id="262320"/>
    <lineage>
        <taxon>Bacteria</taxon>
        <taxon>Pseudomonadati</taxon>
        <taxon>Bacteroidota</taxon>
        <taxon>Flavobacteriia</taxon>
        <taxon>Flavobacteriales</taxon>
        <taxon>Flavobacteriaceae</taxon>
        <taxon>Flavobacterium</taxon>
    </lineage>
</organism>
<evidence type="ECO:0000313" key="1">
    <source>
        <dbReference type="EMBL" id="OXA78846.1"/>
    </source>
</evidence>
<accession>A0ABX4BQN6</accession>
<dbReference type="EMBL" id="MUGV01000019">
    <property type="protein sequence ID" value="OXA78846.1"/>
    <property type="molecule type" value="Genomic_DNA"/>
</dbReference>
<evidence type="ECO:0000313" key="2">
    <source>
        <dbReference type="Proteomes" id="UP000198382"/>
    </source>
</evidence>
<reference evidence="1 2" key="1">
    <citation type="submission" date="2016-11" db="EMBL/GenBank/DDBJ databases">
        <title>Whole genomes of Flavobacteriaceae.</title>
        <authorList>
            <person name="Stine C."/>
            <person name="Li C."/>
            <person name="Tadesse D."/>
        </authorList>
    </citation>
    <scope>NUCLEOTIDE SEQUENCE [LARGE SCALE GENOMIC DNA]</scope>
    <source>
        <strain evidence="1 2">DSM 15937</strain>
    </source>
</reference>
<protein>
    <submittedName>
        <fullName evidence="1">Uncharacterized protein</fullName>
    </submittedName>
</protein>
<dbReference type="Proteomes" id="UP000198382">
    <property type="component" value="Unassembled WGS sequence"/>
</dbReference>
<sequence>MTCQIYDNSLFKKITIAITFQHYKIFLLSVDYIKSKKQLKIELLLLQNKLKLNFIFDFAL</sequence>
<gene>
    <name evidence="1" type="ORF">B0A65_11665</name>
</gene>
<keyword evidence="2" id="KW-1185">Reference proteome</keyword>
<proteinExistence type="predicted"/>
<name>A0ABX4BQN6_FLAFR</name>